<accession>A0AAP0KBY0</accession>
<feature type="region of interest" description="Disordered" evidence="1">
    <location>
        <begin position="521"/>
        <end position="540"/>
    </location>
</feature>
<feature type="region of interest" description="Disordered" evidence="1">
    <location>
        <begin position="1096"/>
        <end position="1125"/>
    </location>
</feature>
<reference evidence="2 3" key="1">
    <citation type="submission" date="2024-01" db="EMBL/GenBank/DDBJ databases">
        <title>Genome assemblies of Stephania.</title>
        <authorList>
            <person name="Yang L."/>
        </authorList>
    </citation>
    <scope>NUCLEOTIDE SEQUENCE [LARGE SCALE GENOMIC DNA]</scope>
    <source>
        <strain evidence="2">JXDWG</strain>
        <tissue evidence="2">Leaf</tissue>
    </source>
</reference>
<dbReference type="GO" id="GO:0009910">
    <property type="term" value="P:negative regulation of flower development"/>
    <property type="evidence" value="ECO:0007669"/>
    <property type="project" value="InterPro"/>
</dbReference>
<dbReference type="AlphaFoldDB" id="A0AAP0KBY0"/>
<dbReference type="PANTHER" id="PTHR35504">
    <property type="entry name" value="PROTEIN EMBRYONIC FLOWER 1"/>
    <property type="match status" value="1"/>
</dbReference>
<organism evidence="2 3">
    <name type="scientific">Stephania cephalantha</name>
    <dbReference type="NCBI Taxonomy" id="152367"/>
    <lineage>
        <taxon>Eukaryota</taxon>
        <taxon>Viridiplantae</taxon>
        <taxon>Streptophyta</taxon>
        <taxon>Embryophyta</taxon>
        <taxon>Tracheophyta</taxon>
        <taxon>Spermatophyta</taxon>
        <taxon>Magnoliopsida</taxon>
        <taxon>Ranunculales</taxon>
        <taxon>Menispermaceae</taxon>
        <taxon>Menispermoideae</taxon>
        <taxon>Cissampelideae</taxon>
        <taxon>Stephania</taxon>
    </lineage>
</organism>
<dbReference type="PANTHER" id="PTHR35504:SF1">
    <property type="entry name" value="PROTEIN EMBRYONIC FLOWER 1"/>
    <property type="match status" value="1"/>
</dbReference>
<dbReference type="GO" id="GO:0045892">
    <property type="term" value="P:negative regulation of DNA-templated transcription"/>
    <property type="evidence" value="ECO:0007669"/>
    <property type="project" value="InterPro"/>
</dbReference>
<feature type="compositionally biased region" description="Acidic residues" evidence="1">
    <location>
        <begin position="319"/>
        <end position="334"/>
    </location>
</feature>
<feature type="region of interest" description="Disordered" evidence="1">
    <location>
        <begin position="622"/>
        <end position="642"/>
    </location>
</feature>
<feature type="compositionally biased region" description="Basic and acidic residues" evidence="1">
    <location>
        <begin position="1097"/>
        <end position="1114"/>
    </location>
</feature>
<gene>
    <name evidence="2" type="ORF">Scep_007471</name>
</gene>
<evidence type="ECO:0000313" key="2">
    <source>
        <dbReference type="EMBL" id="KAK9148714.1"/>
    </source>
</evidence>
<keyword evidence="3" id="KW-1185">Reference proteome</keyword>
<dbReference type="InterPro" id="IPR034583">
    <property type="entry name" value="EMF1"/>
</dbReference>
<evidence type="ECO:0000313" key="3">
    <source>
        <dbReference type="Proteomes" id="UP001419268"/>
    </source>
</evidence>
<feature type="region of interest" description="Disordered" evidence="1">
    <location>
        <begin position="312"/>
        <end position="341"/>
    </location>
</feature>
<name>A0AAP0KBY0_9MAGN</name>
<evidence type="ECO:0000256" key="1">
    <source>
        <dbReference type="SAM" id="MobiDB-lite"/>
    </source>
</evidence>
<comment type="caution">
    <text evidence="2">The sequence shown here is derived from an EMBL/GenBank/DDBJ whole genome shotgun (WGS) entry which is preliminary data.</text>
</comment>
<dbReference type="EMBL" id="JBBNAG010000003">
    <property type="protein sequence ID" value="KAK9148714.1"/>
    <property type="molecule type" value="Genomic_DNA"/>
</dbReference>
<protein>
    <recommendedName>
        <fullName evidence="4">Protein EMBRYONIC FLOWER 1-like</fullName>
    </recommendedName>
</protein>
<dbReference type="GO" id="GO:0048367">
    <property type="term" value="P:shoot system development"/>
    <property type="evidence" value="ECO:0007669"/>
    <property type="project" value="InterPro"/>
</dbReference>
<proteinExistence type="predicted"/>
<dbReference type="Proteomes" id="UP001419268">
    <property type="component" value="Unassembled WGS sequence"/>
</dbReference>
<sequence>MLQTIFLHERSFFIIKFTSMEVANANDEKQENLKCGHFSIRGYAAEVRKKDSKICWPFPTANSNTDVEGQAPLPPLHVADFRWWGCENCLRRTSVTSAEAEIREFANYQSFPLTASSLRHRNSVISSHVDASKLFSGFRRTSREKIHVGANVDSHITVDLYDHEINPSLCTDKKEKKAPVVQPVGGDPCTSIGPNDGAEVTLKHAAAYRTLSSSVGNGSLTYSPEMHLCNLSTGQAVISCDPSIHQHNDECCRIVLGERKHKRASTKIYTKMCHKENPKPKVGEVASKNRVYVADVDKNEAPLNTAIGNISKIHPRDLDESDDELPKDDEENNIDEGGSFPKRRTKKLRLLDDIIKSEALGTSCNSHKSSREENDDHINTDDVLSKSLRGAFTRIGRHTDSKWPMPFEAKDQWSNFGLKKKKKMPQNEDDVPFKMGCLTATEELETFKGDMSSSFLRRLDSLANSYLIKHGKNVRFNLVNKEGKVHDIEDRDYSLVPRREDEQSVFQNTGREIIKCTEAGSGCPKAAEDESTRRSSPSDIPMEAEVQRHDKRIIFSGNKHAKSRGKEGKALAESAEDIITGRNHNVIGGIDPKSRKAAAISFRYSQDALAACKQYDPSHVSKFRNHDTGKKQNSIFPVGIGGKTPQFENGPFSVLRHPEASSDGYNYEKSIAERHPLLWEKQFDQRTSKTYDQASCDDIPMEIVELMAKNQHERHRSNAGHAVSNSYWSSWNNDKGKVSGPVDFTNVLGNEMLQLFDERKSLMPHAHFNNEESSVRKGGLTKRKMDDYISPGSGIRSALHPQINQQEQYHLTMRPHASCHVLPGANYFSTSAPSRNLSNQKFIWNDDVLRHKCSPPNLKSSEVSHLHPTFAQHSSGREDQCVWSSMGPNCAAFKASNCQKLNTESSNFGTVSQCLDLFPHAYVNENHGMKSPNIINLEKQVSEVESETSKRPYVDHPFACTDRGRAYQKTTRPLDFCANETIPAMHLLRLMHAGVSSTAPLHVEKDRDFSKQSSFPCNHPCRDFIELEVGKRKHIHQPESDYFLKNRNLGKSCNHLTSEPKDIAVGTSVKMDDNMRSSFTSKCYVSNKWVPGSDLKFQTKEKTKSKKPSRDPRSKKSNRSIFENSTIDGMQKGFHSASNAGPSSIQFHGIEDSAACFLEDISNKNGTAGPMTRSCSTELCTVNRNPADFTIPEAGNAYMIGPGDLRRGKMSMPRGKSGLTHELEGHNKQKMMKLTSYKSKH</sequence>
<evidence type="ECO:0008006" key="4">
    <source>
        <dbReference type="Google" id="ProtNLM"/>
    </source>
</evidence>